<dbReference type="OrthoDB" id="3261240at2"/>
<feature type="compositionally biased region" description="Basic and acidic residues" evidence="1">
    <location>
        <begin position="546"/>
        <end position="565"/>
    </location>
</feature>
<dbReference type="Proteomes" id="UP000054686">
    <property type="component" value="Unassembled WGS sequence"/>
</dbReference>
<gene>
    <name evidence="2" type="ORF">APY09_04205</name>
</gene>
<feature type="region of interest" description="Disordered" evidence="1">
    <location>
        <begin position="528"/>
        <end position="565"/>
    </location>
</feature>
<protein>
    <recommendedName>
        <fullName evidence="4">PPE family domain-containing protein</fullName>
    </recommendedName>
</protein>
<accession>A0A0V8RZP7</accession>
<evidence type="ECO:0008006" key="4">
    <source>
        <dbReference type="Google" id="ProtNLM"/>
    </source>
</evidence>
<proteinExistence type="predicted"/>
<evidence type="ECO:0000313" key="2">
    <source>
        <dbReference type="EMBL" id="KSW13551.1"/>
    </source>
</evidence>
<organism evidence="2 3">
    <name type="scientific">Schaalia odontolytica</name>
    <dbReference type="NCBI Taxonomy" id="1660"/>
    <lineage>
        <taxon>Bacteria</taxon>
        <taxon>Bacillati</taxon>
        <taxon>Actinomycetota</taxon>
        <taxon>Actinomycetes</taxon>
        <taxon>Actinomycetales</taxon>
        <taxon>Actinomycetaceae</taxon>
        <taxon>Schaalia</taxon>
    </lineage>
</organism>
<dbReference type="AlphaFoldDB" id="A0A0V8RZP7"/>
<comment type="caution">
    <text evidence="2">The sequence shown here is derived from an EMBL/GenBank/DDBJ whole genome shotgun (WGS) entry which is preliminary data.</text>
</comment>
<name>A0A0V8RZP7_9ACTO</name>
<dbReference type="EMBL" id="LLVT01000001">
    <property type="protein sequence ID" value="KSW13551.1"/>
    <property type="molecule type" value="Genomic_DNA"/>
</dbReference>
<evidence type="ECO:0000256" key="1">
    <source>
        <dbReference type="SAM" id="MobiDB-lite"/>
    </source>
</evidence>
<sequence>MVSSPMYERLKVFMEAARTNRDLDAWDTDHKKTLKGFKEATERLTRYSDSQGFQGATADAMTQWVAESLHRINMVRSIYEAGHTSYEAGRSTMATALKEAEMISPTLLDSATEAMRDNPVVMVPSSSPGGGVSVLGKRFTTGAAYVDAVEAQANAQREAAAQRVLSMVNQRTSNIAALMRQQAALRDKVQGHANDPIDVGVIAGKQATSAPSLDDSFGRAADRSPSSANYPGGFAQPWWSEADAAAAQNRTVASGAIPTQEPAYGELGSRTNPITDPQELMGTDLLHTPANGTAYRNGVVGGHTPAPPADAHHPLWRLNGGAASDSATAGRLGGAGVLGAGALGLRGAARMGSGSFGGTGSLGGSSVFGRFGGAGAGSSALGRFGGSGAGANGLGGSGSAGGMSGAGRMGAAGMRGVTGSTSGLGGASAAGLKVGSYSGSGFGSYTPPAGSAGAAGAGGANGAAGSSGVTGTTGANGGGASGAAGAAGKGGAGSGGFMGAGAGAGAGAGKDDKKGRKNRYVAFKFDDDEDELPAGYVNPLSQTSGTDKDIAPAKRNDDGWDPRQW</sequence>
<dbReference type="RefSeq" id="WP_060566300.1">
    <property type="nucleotide sequence ID" value="NZ_CP040006.1"/>
</dbReference>
<evidence type="ECO:0000313" key="3">
    <source>
        <dbReference type="Proteomes" id="UP000054686"/>
    </source>
</evidence>
<reference evidence="2 3" key="1">
    <citation type="submission" date="2015-10" db="EMBL/GenBank/DDBJ databases">
        <title>Draft Genome of Actinomyces odontolyticus subsp. actinosynbacter strain XH001.</title>
        <authorList>
            <person name="Mclean J.S."/>
            <person name="He X."/>
        </authorList>
    </citation>
    <scope>NUCLEOTIDE SEQUENCE [LARGE SCALE GENOMIC DNA]</scope>
    <source>
        <strain evidence="2 3">XH001</strain>
    </source>
</reference>